<keyword evidence="3" id="KW-1185">Reference proteome</keyword>
<sequence length="504" mass="57648">MTTLVYSTTYINFMINYVYDNANFLTDEVPKTESTLSRIDCQKIVEKPQLYILGQSGYDSKKHECEHIINKSGDNPARQFESGQQRGGQYSCLCGVDSKSHINLELCFKHKACTLEERRQIIMQGKIVSKMLKEKNLNPLRNMKKNDLIDELEDRHVNTHTWGKPRLQQELNDILHGISRPPALMTSAPEKSVQQLNLDSYESERISENTSNRKAGYIIENAIIRYRAQEDDDDRADSSQKQESEISKLAKSLPPKSRTTLPQNFIKDKFSLVQCHLSRIAAFLLPGENVWWHFDGEDVVFHDSVQDEAYRPEGPNLSHIRSTSLKNEFIKNEELWQNCITLFEKKVLSLPIQKLKIRDLAPIHKRHPSNDIEANHDLTPLATSQFSNDDCIMESVEPEADNIEVNYEQNKSPTNQESHKSVITLSAEFHHAFDDDSGTLRDTKIASCSGNHDNHFASHTLPKGFEGQNERMEPPEQPSLVNGYKHLEDAKVKVYTTPTLKVSI</sequence>
<evidence type="ECO:0000313" key="2">
    <source>
        <dbReference type="EMBL" id="CAC5422057.1"/>
    </source>
</evidence>
<name>A0A6J8ENU8_MYTCO</name>
<dbReference type="AlphaFoldDB" id="A0A6J8ENU8"/>
<evidence type="ECO:0000256" key="1">
    <source>
        <dbReference type="SAM" id="MobiDB-lite"/>
    </source>
</evidence>
<protein>
    <submittedName>
        <fullName evidence="2">Uncharacterized protein</fullName>
    </submittedName>
</protein>
<evidence type="ECO:0000313" key="3">
    <source>
        <dbReference type="Proteomes" id="UP000507470"/>
    </source>
</evidence>
<dbReference type="Proteomes" id="UP000507470">
    <property type="component" value="Unassembled WGS sequence"/>
</dbReference>
<feature type="compositionally biased region" description="Basic and acidic residues" evidence="1">
    <location>
        <begin position="236"/>
        <end position="248"/>
    </location>
</feature>
<accession>A0A6J8ENU8</accession>
<feature type="region of interest" description="Disordered" evidence="1">
    <location>
        <begin position="229"/>
        <end position="256"/>
    </location>
</feature>
<dbReference type="OrthoDB" id="5986221at2759"/>
<organism evidence="2 3">
    <name type="scientific">Mytilus coruscus</name>
    <name type="common">Sea mussel</name>
    <dbReference type="NCBI Taxonomy" id="42192"/>
    <lineage>
        <taxon>Eukaryota</taxon>
        <taxon>Metazoa</taxon>
        <taxon>Spiralia</taxon>
        <taxon>Lophotrochozoa</taxon>
        <taxon>Mollusca</taxon>
        <taxon>Bivalvia</taxon>
        <taxon>Autobranchia</taxon>
        <taxon>Pteriomorphia</taxon>
        <taxon>Mytilida</taxon>
        <taxon>Mytiloidea</taxon>
        <taxon>Mytilidae</taxon>
        <taxon>Mytilinae</taxon>
        <taxon>Mytilus</taxon>
    </lineage>
</organism>
<reference evidence="2 3" key="1">
    <citation type="submission" date="2020-06" db="EMBL/GenBank/DDBJ databases">
        <authorList>
            <person name="Li R."/>
            <person name="Bekaert M."/>
        </authorList>
    </citation>
    <scope>NUCLEOTIDE SEQUENCE [LARGE SCALE GENOMIC DNA]</scope>
    <source>
        <strain evidence="3">wild</strain>
    </source>
</reference>
<proteinExistence type="predicted"/>
<dbReference type="EMBL" id="CACVKT020009484">
    <property type="protein sequence ID" value="CAC5422057.1"/>
    <property type="molecule type" value="Genomic_DNA"/>
</dbReference>
<gene>
    <name evidence="2" type="ORF">MCOR_54129</name>
</gene>